<protein>
    <submittedName>
        <fullName evidence="1">Uncharacterized protein</fullName>
    </submittedName>
</protein>
<dbReference type="EMBL" id="JACVEL010000002">
    <property type="protein sequence ID" value="MBC9811692.1"/>
    <property type="molecule type" value="Genomic_DNA"/>
</dbReference>
<sequence length="50" mass="5706">MIHIASKIQDGTEIIRMELPAPEGVYFYTITFVTNCYQEITHKGDGTICR</sequence>
<comment type="caution">
    <text evidence="1">The sequence shown here is derived from an EMBL/GenBank/DDBJ whole genome shotgun (WGS) entry which is preliminary data.</text>
</comment>
<proteinExistence type="predicted"/>
<evidence type="ECO:0000313" key="1">
    <source>
        <dbReference type="EMBL" id="MBC9811692.1"/>
    </source>
</evidence>
<accession>A0A8J6TS20</accession>
<dbReference type="AlphaFoldDB" id="A0A8J6TS20"/>
<keyword evidence="2" id="KW-1185">Reference proteome</keyword>
<reference evidence="1" key="1">
    <citation type="submission" date="2020-09" db="EMBL/GenBank/DDBJ databases">
        <title>Taishania pollutisoli gen. nov., sp. nov., Isolated from Tetrabromobisphenol A-Contaminated Soil.</title>
        <authorList>
            <person name="Chen Q."/>
        </authorList>
    </citation>
    <scope>NUCLEOTIDE SEQUENCE</scope>
    <source>
        <strain evidence="1">CZZ-1</strain>
    </source>
</reference>
<gene>
    <name evidence="1" type="ORF">H9Y05_04305</name>
</gene>
<organism evidence="1 2">
    <name type="scientific">Taishania pollutisoli</name>
    <dbReference type="NCBI Taxonomy" id="2766479"/>
    <lineage>
        <taxon>Bacteria</taxon>
        <taxon>Pseudomonadati</taxon>
        <taxon>Bacteroidota</taxon>
        <taxon>Flavobacteriia</taxon>
        <taxon>Flavobacteriales</taxon>
        <taxon>Crocinitomicaceae</taxon>
        <taxon>Taishania</taxon>
    </lineage>
</organism>
<evidence type="ECO:0000313" key="2">
    <source>
        <dbReference type="Proteomes" id="UP000652681"/>
    </source>
</evidence>
<dbReference type="Proteomes" id="UP000652681">
    <property type="component" value="Unassembled WGS sequence"/>
</dbReference>
<dbReference type="RefSeq" id="WP_216713589.1">
    <property type="nucleotide sequence ID" value="NZ_JACVEL010000002.1"/>
</dbReference>
<name>A0A8J6TS20_9FLAO</name>